<evidence type="ECO:0000256" key="6">
    <source>
        <dbReference type="ARBA" id="ARBA00023242"/>
    </source>
</evidence>
<keyword evidence="4" id="KW-0547">Nucleotide-binding</keyword>
<gene>
    <name evidence="11" type="primary">ORF99742</name>
    <name evidence="12" type="synonym">ORF99744</name>
</gene>
<dbReference type="GO" id="GO:0005664">
    <property type="term" value="C:nuclear origin of replication recognition complex"/>
    <property type="evidence" value="ECO:0007669"/>
    <property type="project" value="TreeGrafter"/>
</dbReference>
<evidence type="ECO:0000256" key="2">
    <source>
        <dbReference type="ARBA" id="ARBA00006269"/>
    </source>
</evidence>
<dbReference type="SUPFAM" id="SSF52540">
    <property type="entry name" value="P-loop containing nucleoside triphosphate hydrolases"/>
    <property type="match status" value="1"/>
</dbReference>
<dbReference type="InterPro" id="IPR020796">
    <property type="entry name" value="ORC5"/>
</dbReference>
<keyword evidence="5" id="KW-0067">ATP-binding</keyword>
<feature type="domain" description="Orc1-like AAA ATPase" evidence="8">
    <location>
        <begin position="16"/>
        <end position="175"/>
    </location>
</feature>
<dbReference type="Pfam" id="PF13191">
    <property type="entry name" value="AAA_16"/>
    <property type="match status" value="1"/>
</dbReference>
<comment type="similarity">
    <text evidence="2">Belongs to the ORC5 family.</text>
</comment>
<name>A0A0B7A6K7_9EUPU</name>
<dbReference type="GO" id="GO:0003688">
    <property type="term" value="F:DNA replication origin binding"/>
    <property type="evidence" value="ECO:0007669"/>
    <property type="project" value="TreeGrafter"/>
</dbReference>
<dbReference type="FunFam" id="3.40.50.300:FF:000673">
    <property type="entry name" value="Origin recognition complex subunit 5"/>
    <property type="match status" value="1"/>
</dbReference>
<dbReference type="AlphaFoldDB" id="A0A0B7A6K7"/>
<reference evidence="11" key="1">
    <citation type="submission" date="2014-12" db="EMBL/GenBank/DDBJ databases">
        <title>Insight into the proteome of Arion vulgaris.</title>
        <authorList>
            <person name="Aradska J."/>
            <person name="Bulat T."/>
            <person name="Smidak R."/>
            <person name="Sarate P."/>
            <person name="Gangsoo J."/>
            <person name="Sialana F."/>
            <person name="Bilban M."/>
            <person name="Lubec G."/>
        </authorList>
    </citation>
    <scope>NUCLEOTIDE SEQUENCE</scope>
    <source>
        <tissue evidence="11">Skin</tissue>
    </source>
</reference>
<feature type="domain" description="Origin recognition complex subunit 5 C-terminal" evidence="9">
    <location>
        <begin position="326"/>
        <end position="399"/>
    </location>
</feature>
<organism evidence="11">
    <name type="scientific">Arion vulgaris</name>
    <dbReference type="NCBI Taxonomy" id="1028688"/>
    <lineage>
        <taxon>Eukaryota</taxon>
        <taxon>Metazoa</taxon>
        <taxon>Spiralia</taxon>
        <taxon>Lophotrochozoa</taxon>
        <taxon>Mollusca</taxon>
        <taxon>Gastropoda</taxon>
        <taxon>Heterobranchia</taxon>
        <taxon>Euthyneura</taxon>
        <taxon>Panpulmonata</taxon>
        <taxon>Eupulmonata</taxon>
        <taxon>Stylommatophora</taxon>
        <taxon>Helicina</taxon>
        <taxon>Arionoidea</taxon>
        <taxon>Arionidae</taxon>
        <taxon>Arion</taxon>
    </lineage>
</organism>
<dbReference type="EMBL" id="HACG01029524">
    <property type="protein sequence ID" value="CEK76389.1"/>
    <property type="molecule type" value="Transcribed_RNA"/>
</dbReference>
<dbReference type="GO" id="GO:0005524">
    <property type="term" value="F:ATP binding"/>
    <property type="evidence" value="ECO:0007669"/>
    <property type="project" value="UniProtKB-KW"/>
</dbReference>
<accession>A0A0B7A6K7</accession>
<evidence type="ECO:0000256" key="4">
    <source>
        <dbReference type="ARBA" id="ARBA00022741"/>
    </source>
</evidence>
<dbReference type="EMBL" id="HACG01029523">
    <property type="protein sequence ID" value="CEK76388.1"/>
    <property type="molecule type" value="Transcribed_RNA"/>
</dbReference>
<dbReference type="GO" id="GO:0006270">
    <property type="term" value="P:DNA replication initiation"/>
    <property type="evidence" value="ECO:0007669"/>
    <property type="project" value="TreeGrafter"/>
</dbReference>
<dbReference type="InterPro" id="IPR048866">
    <property type="entry name" value="ORC5_lid"/>
</dbReference>
<evidence type="ECO:0000259" key="9">
    <source>
        <dbReference type="Pfam" id="PF14630"/>
    </source>
</evidence>
<dbReference type="InterPro" id="IPR047088">
    <property type="entry name" value="ORC5_C"/>
</dbReference>
<evidence type="ECO:0000256" key="3">
    <source>
        <dbReference type="ARBA" id="ARBA00022705"/>
    </source>
</evidence>
<keyword evidence="6" id="KW-0539">Nucleus</keyword>
<dbReference type="InterPro" id="IPR041664">
    <property type="entry name" value="AAA_16"/>
</dbReference>
<dbReference type="PANTHER" id="PTHR12705">
    <property type="entry name" value="ORIGIN RECOGNITION COMPLEX SUBUNIT 5"/>
    <property type="match status" value="1"/>
</dbReference>
<sequence length="411" mass="47485">MATILLEEDGYTLCSQVICRQQQIKTLLCLFGQQQNMTPGSLFIYGHTGTGKSLVLQTVLTHYMLPHIHLNCIECSNPRFLFEHILNNLPLQEVTKNESDDPSTLMGIESDDDYIQCDNMTDFIKQLVSLVSDSPLKNKTLYIVLDKAERLRDTSANIIPVILRLQELSGLNICTILVSEIVWEKFRYGTGFYEPYCLHFPDYSRQELMEIMCLDAPATCEKDLYSLYVNIVLSVFHMVCRDLRELRHIARLNYPYYIEPVENNQVKPSDTKKLWRNIEPHLKKALTSVYLREVSSRQWELLQQAELTDTDSDISKAILSRSHVELPYYSKFLLIAAYLASYNPMKCDRRFFAKYTEKVSKRSKLVKKKERASNHLLGPKVFPIDRMMAIFYSIVEGKVVPSAHINVQSAL</sequence>
<evidence type="ECO:0000259" key="8">
    <source>
        <dbReference type="Pfam" id="PF13191"/>
    </source>
</evidence>
<evidence type="ECO:0000259" key="10">
    <source>
        <dbReference type="Pfam" id="PF21639"/>
    </source>
</evidence>
<keyword evidence="3" id="KW-0235">DNA replication</keyword>
<feature type="domain" description="ORC5 lid" evidence="10">
    <location>
        <begin position="225"/>
        <end position="291"/>
    </location>
</feature>
<protein>
    <recommendedName>
        <fullName evidence="7">Origin recognition complex subunit 5</fullName>
    </recommendedName>
</protein>
<dbReference type="PANTHER" id="PTHR12705:SF0">
    <property type="entry name" value="ORIGIN RECOGNITION COMPLEX SUBUNIT 5"/>
    <property type="match status" value="1"/>
</dbReference>
<dbReference type="Pfam" id="PF21639">
    <property type="entry name" value="ORC5_lid"/>
    <property type="match status" value="1"/>
</dbReference>
<dbReference type="InterPro" id="IPR027417">
    <property type="entry name" value="P-loop_NTPase"/>
</dbReference>
<comment type="subcellular location">
    <subcellularLocation>
        <location evidence="1">Nucleus</location>
    </subcellularLocation>
</comment>
<proteinExistence type="inferred from homology"/>
<evidence type="ECO:0000313" key="12">
    <source>
        <dbReference type="EMBL" id="CEK76389.1"/>
    </source>
</evidence>
<evidence type="ECO:0000313" key="11">
    <source>
        <dbReference type="EMBL" id="CEK76388.1"/>
    </source>
</evidence>
<dbReference type="Pfam" id="PF14630">
    <property type="entry name" value="ORC5_C"/>
    <property type="match status" value="1"/>
</dbReference>
<dbReference type="Gene3D" id="3.40.50.300">
    <property type="entry name" value="P-loop containing nucleotide triphosphate hydrolases"/>
    <property type="match status" value="1"/>
</dbReference>
<evidence type="ECO:0000256" key="7">
    <source>
        <dbReference type="ARBA" id="ARBA00069657"/>
    </source>
</evidence>
<evidence type="ECO:0000256" key="5">
    <source>
        <dbReference type="ARBA" id="ARBA00022840"/>
    </source>
</evidence>
<evidence type="ECO:0000256" key="1">
    <source>
        <dbReference type="ARBA" id="ARBA00004123"/>
    </source>
</evidence>